<dbReference type="EC" id="2.7.7.49" evidence="1"/>
<keyword evidence="3" id="KW-0548">Nucleotidyltransferase</keyword>
<sequence length="451" mass="49887">MTTTTPGARVLARTPHPSPVAIATALAHAFLATDDWSKNGLLAAGAEVLGARRRWLGPVAAEVLRFYRQPPVDAPRELAAVVVLNDAFRAAVARAKKNGVPIRIAHFAPTPVRAPRGLNDLSDLARLLRLPAGELDWFADTRHWNRRAHSKRLQHYRYEWRSRPGRMPRLLEVPRPRLRELQRTVHREILAGLRVHSAAHGFVSGRSAATGARFHEGARVVINLDLATFFTRVRAGRVYGIFRRAGFAEPVAHALTGLCTHSVPSGIARNAPAGGTAGEWFELRRALVLPHLPQGAPSSPALANLAVRRLDFRLEGWATAAGAVYTRYADDLAFSGGDQLARRADAFVRGATRIIEAEGHLVNAHKTRVRGSSVRQTVTGIVVNERANASRPEYERLKAILHNCVRHGPESQNRSGHHDFRAHLLGRVAWMELLNPARGLKLRESFDRIEW</sequence>
<keyword evidence="6" id="KW-0695">RNA-directed DNA polymerase</keyword>
<comment type="catalytic activity">
    <reaction evidence="7">
        <text>DNA(n) + a 2'-deoxyribonucleoside 5'-triphosphate = DNA(n+1) + diphosphate</text>
        <dbReference type="Rhea" id="RHEA:22508"/>
        <dbReference type="Rhea" id="RHEA-COMP:17339"/>
        <dbReference type="Rhea" id="RHEA-COMP:17340"/>
        <dbReference type="ChEBI" id="CHEBI:33019"/>
        <dbReference type="ChEBI" id="CHEBI:61560"/>
        <dbReference type="ChEBI" id="CHEBI:173112"/>
        <dbReference type="EC" id="2.7.7.49"/>
    </reaction>
</comment>
<dbReference type="GO" id="GO:0003723">
    <property type="term" value="F:RNA binding"/>
    <property type="evidence" value="ECO:0007669"/>
    <property type="project" value="InterPro"/>
</dbReference>
<dbReference type="PRINTS" id="PR00866">
    <property type="entry name" value="RNADNAPOLMS"/>
</dbReference>
<feature type="domain" description="Reverse transcriptase" evidence="8">
    <location>
        <begin position="154"/>
        <end position="383"/>
    </location>
</feature>
<organism evidence="9 10">
    <name type="scientific">Arthrobacter pigmenti</name>
    <dbReference type="NCBI Taxonomy" id="271432"/>
    <lineage>
        <taxon>Bacteria</taxon>
        <taxon>Bacillati</taxon>
        <taxon>Actinomycetota</taxon>
        <taxon>Actinomycetes</taxon>
        <taxon>Micrococcales</taxon>
        <taxon>Micrococcaceae</taxon>
        <taxon>Arthrobacter</taxon>
    </lineage>
</organism>
<evidence type="ECO:0000256" key="1">
    <source>
        <dbReference type="ARBA" id="ARBA00012493"/>
    </source>
</evidence>
<evidence type="ECO:0000256" key="7">
    <source>
        <dbReference type="ARBA" id="ARBA00048173"/>
    </source>
</evidence>
<evidence type="ECO:0000256" key="6">
    <source>
        <dbReference type="ARBA" id="ARBA00022918"/>
    </source>
</evidence>
<evidence type="ECO:0000313" key="10">
    <source>
        <dbReference type="Proteomes" id="UP000547458"/>
    </source>
</evidence>
<proteinExistence type="predicted"/>
<evidence type="ECO:0000256" key="4">
    <source>
        <dbReference type="ARBA" id="ARBA00022723"/>
    </source>
</evidence>
<keyword evidence="10" id="KW-1185">Reference proteome</keyword>
<dbReference type="RefSeq" id="WP_167995240.1">
    <property type="nucleotide sequence ID" value="NZ_JAATJL010000001.1"/>
</dbReference>
<dbReference type="EMBL" id="JAATJL010000001">
    <property type="protein sequence ID" value="NJC23926.1"/>
    <property type="molecule type" value="Genomic_DNA"/>
</dbReference>
<dbReference type="Proteomes" id="UP000547458">
    <property type="component" value="Unassembled WGS sequence"/>
</dbReference>
<gene>
    <name evidence="9" type="ORF">BJ994_003002</name>
</gene>
<evidence type="ECO:0000256" key="3">
    <source>
        <dbReference type="ARBA" id="ARBA00022695"/>
    </source>
</evidence>
<dbReference type="InterPro" id="IPR051083">
    <property type="entry name" value="GrpII_Intron_Splice-Mob/Def"/>
</dbReference>
<evidence type="ECO:0000313" key="9">
    <source>
        <dbReference type="EMBL" id="NJC23926.1"/>
    </source>
</evidence>
<dbReference type="PANTHER" id="PTHR34047">
    <property type="entry name" value="NUCLEAR INTRON MATURASE 1, MITOCHONDRIAL-RELATED"/>
    <property type="match status" value="1"/>
</dbReference>
<protein>
    <recommendedName>
        <fullName evidence="1">RNA-directed DNA polymerase</fullName>
        <ecNumber evidence="1">2.7.7.49</ecNumber>
    </recommendedName>
</protein>
<keyword evidence="2" id="KW-0808">Transferase</keyword>
<evidence type="ECO:0000256" key="5">
    <source>
        <dbReference type="ARBA" id="ARBA00022842"/>
    </source>
</evidence>
<evidence type="ECO:0000256" key="2">
    <source>
        <dbReference type="ARBA" id="ARBA00022679"/>
    </source>
</evidence>
<keyword evidence="5" id="KW-0460">Magnesium</keyword>
<evidence type="ECO:0000259" key="8">
    <source>
        <dbReference type="PROSITE" id="PS50878"/>
    </source>
</evidence>
<dbReference type="CDD" id="cd03487">
    <property type="entry name" value="RT_Bac_retron_II"/>
    <property type="match status" value="1"/>
</dbReference>
<dbReference type="AlphaFoldDB" id="A0A846RY74"/>
<comment type="caution">
    <text evidence="9">The sequence shown here is derived from an EMBL/GenBank/DDBJ whole genome shotgun (WGS) entry which is preliminary data.</text>
</comment>
<dbReference type="Pfam" id="PF00078">
    <property type="entry name" value="RVT_1"/>
    <property type="match status" value="1"/>
</dbReference>
<dbReference type="GO" id="GO:0003964">
    <property type="term" value="F:RNA-directed DNA polymerase activity"/>
    <property type="evidence" value="ECO:0007669"/>
    <property type="project" value="UniProtKB-KW"/>
</dbReference>
<dbReference type="PROSITE" id="PS50878">
    <property type="entry name" value="RT_POL"/>
    <property type="match status" value="1"/>
</dbReference>
<accession>A0A846RY74</accession>
<dbReference type="PANTHER" id="PTHR34047:SF7">
    <property type="entry name" value="RNA-DIRECTED DNA POLYMERASE"/>
    <property type="match status" value="1"/>
</dbReference>
<dbReference type="GO" id="GO:0046872">
    <property type="term" value="F:metal ion binding"/>
    <property type="evidence" value="ECO:0007669"/>
    <property type="project" value="UniProtKB-KW"/>
</dbReference>
<dbReference type="InterPro" id="IPR000477">
    <property type="entry name" value="RT_dom"/>
</dbReference>
<dbReference type="InterPro" id="IPR000123">
    <property type="entry name" value="Reverse_transcriptase_msDNA"/>
</dbReference>
<reference evidence="9 10" key="1">
    <citation type="submission" date="2020-03" db="EMBL/GenBank/DDBJ databases">
        <title>Sequencing the genomes of 1000 actinobacteria strains.</title>
        <authorList>
            <person name="Klenk H.-P."/>
        </authorList>
    </citation>
    <scope>NUCLEOTIDE SEQUENCE [LARGE SCALE GENOMIC DNA]</scope>
    <source>
        <strain evidence="9 10">DSM 16403</strain>
    </source>
</reference>
<keyword evidence="4" id="KW-0479">Metal-binding</keyword>
<name>A0A846RY74_9MICC</name>